<dbReference type="InterPro" id="IPR025380">
    <property type="entry name" value="DUF4369"/>
</dbReference>
<evidence type="ECO:0000313" key="3">
    <source>
        <dbReference type="Proteomes" id="UP000284531"/>
    </source>
</evidence>
<feature type="domain" description="DUF4369" evidence="1">
    <location>
        <begin position="31"/>
        <end position="121"/>
    </location>
</feature>
<organism evidence="2 3">
    <name type="scientific">Marinifilum flexuosum</name>
    <dbReference type="NCBI Taxonomy" id="1117708"/>
    <lineage>
        <taxon>Bacteria</taxon>
        <taxon>Pseudomonadati</taxon>
        <taxon>Bacteroidota</taxon>
        <taxon>Bacteroidia</taxon>
        <taxon>Marinilabiliales</taxon>
        <taxon>Marinifilaceae</taxon>
    </lineage>
</organism>
<keyword evidence="3" id="KW-1185">Reference proteome</keyword>
<dbReference type="RefSeq" id="WP_120240092.1">
    <property type="nucleotide sequence ID" value="NZ_RAPQ01000009.1"/>
</dbReference>
<evidence type="ECO:0000313" key="2">
    <source>
        <dbReference type="EMBL" id="RKE02231.1"/>
    </source>
</evidence>
<evidence type="ECO:0000259" key="1">
    <source>
        <dbReference type="Pfam" id="PF14289"/>
    </source>
</evidence>
<comment type="caution">
    <text evidence="2">The sequence shown here is derived from an EMBL/GenBank/DDBJ whole genome shotgun (WGS) entry which is preliminary data.</text>
</comment>
<dbReference type="Pfam" id="PF14289">
    <property type="entry name" value="DUF4369"/>
    <property type="match status" value="1"/>
</dbReference>
<dbReference type="InterPro" id="IPR011042">
    <property type="entry name" value="6-blade_b-propeller_TolB-like"/>
</dbReference>
<sequence>MSLRLKLSVMCLLMIGILVGCGTKKQEESKFALTGKIEGVVNSKAVLISHFETGVVQDTVEVKEGAFTFKGNYAEPTHAYLTIEGVDNLLSLYVENGNMIVTGTAKDFRHSKVTGGKTQDDINAYNEQKQAVLEKYKPIISEYYNKETTKERKEELEGKLESRKVEIEGFDSKFIKENPTSNYSAILISYQISGKKATEVDKILSGLDPQLQKNPLIVKLKAKNDEMKSLEVGMDKLMANASNVSYKVDTKFKGADYGNVVYLGVLTNNNICVLQKDGSIKIVKPNGSEVRNLKPEFEGAASAIAVGESNTIYLLATLQKKVRKKYRGKSYDRMVAVGVECTVLNDKGEEINKYRLEGLKTATGARVCDGTLMVADCQNKNIVMFDAKNGKKTASLERLRTCCGILDFSVNKKKEILVANLGAFRVEGFNFEGKQLLAFGQRGKELNDFHGCCNPVSVNSLSNGAIVTVEKDPTRIKIYSKEGAKQIEGIEELVTGCTYIPMTVDANDNLYLASQKKGIVKCVSVKS</sequence>
<dbReference type="Gene3D" id="2.120.10.30">
    <property type="entry name" value="TolB, C-terminal domain"/>
    <property type="match status" value="1"/>
</dbReference>
<dbReference type="PROSITE" id="PS51257">
    <property type="entry name" value="PROKAR_LIPOPROTEIN"/>
    <property type="match status" value="1"/>
</dbReference>
<reference evidence="2 3" key="1">
    <citation type="submission" date="2018-09" db="EMBL/GenBank/DDBJ databases">
        <title>Genomic Encyclopedia of Archaeal and Bacterial Type Strains, Phase II (KMG-II): from individual species to whole genera.</title>
        <authorList>
            <person name="Goeker M."/>
        </authorList>
    </citation>
    <scope>NUCLEOTIDE SEQUENCE [LARGE SCALE GENOMIC DNA]</scope>
    <source>
        <strain evidence="2 3">DSM 21950</strain>
    </source>
</reference>
<name>A0A419X3E2_9BACT</name>
<dbReference type="OrthoDB" id="9774579at2"/>
<gene>
    <name evidence="2" type="ORF">BXY64_2319</name>
</gene>
<dbReference type="AlphaFoldDB" id="A0A419X3E2"/>
<protein>
    <submittedName>
        <fullName evidence="2">Uncharacterized protein DUF4369</fullName>
    </submittedName>
</protein>
<dbReference type="EMBL" id="RAPQ01000009">
    <property type="protein sequence ID" value="RKE02231.1"/>
    <property type="molecule type" value="Genomic_DNA"/>
</dbReference>
<proteinExistence type="predicted"/>
<dbReference type="Proteomes" id="UP000284531">
    <property type="component" value="Unassembled WGS sequence"/>
</dbReference>
<accession>A0A419X3E2</accession>
<dbReference type="SUPFAM" id="SSF101898">
    <property type="entry name" value="NHL repeat"/>
    <property type="match status" value="1"/>
</dbReference>